<keyword evidence="2" id="KW-0812">Transmembrane</keyword>
<feature type="transmembrane region" description="Helical" evidence="2">
    <location>
        <begin position="98"/>
        <end position="118"/>
    </location>
</feature>
<sequence>MTTIRPTLRRLSELRRALTLTAAVLFVLALTMPVWRITFEAPQYVQTLVVELYAYPRIGGDYVEVHSLNKYVGFYYPDPVYVDPNYDVHEKAIAVPEWVLGPVAFVGTAVVAAVVSVLPEEKIQRGLAALFTGTVVVFAAMAAIIQYRLYQAGHTLDPDAPLNGVSGFTPPLLGSYEVANISGNAWFGPGGYLLIAAVVLLAAAFRLRDSRATVGDGPALVRSSWRRIRDRVPGVGNGGSGNRPDPDPDPDPDDRPHLETDGGSRRGSGVDADPNRTPPNTPPNAAEDPENERDSLPKPDGDPP</sequence>
<evidence type="ECO:0000313" key="4">
    <source>
        <dbReference type="EMBL" id="EMA31963.1"/>
    </source>
</evidence>
<evidence type="ECO:0000313" key="5">
    <source>
        <dbReference type="Proteomes" id="UP000011555"/>
    </source>
</evidence>
<reference evidence="3 6" key="1">
    <citation type="journal article" date="2011" name="J. Bacteriol.">
        <title>Genome sequence of Halobiforma lacisalsi AJ5, an extremely halophilic archaeon which harbors a bop gene.</title>
        <authorList>
            <person name="Jiang X."/>
            <person name="Wang S."/>
            <person name="Cheng H."/>
            <person name="Huo Y."/>
            <person name="Zhang X."/>
            <person name="Zhu X."/>
            <person name="Han X."/>
            <person name="Ni P."/>
            <person name="Wu M."/>
        </authorList>
    </citation>
    <scope>NUCLEOTIDE SEQUENCE [LARGE SCALE GENOMIC DNA]</scope>
    <source>
        <strain evidence="3 6">AJ5</strain>
    </source>
</reference>
<feature type="transmembrane region" description="Helical" evidence="2">
    <location>
        <begin position="127"/>
        <end position="149"/>
    </location>
</feature>
<dbReference type="AlphaFoldDB" id="M0LFV8"/>
<keyword evidence="2" id="KW-1133">Transmembrane helix</keyword>
<feature type="compositionally biased region" description="Basic and acidic residues" evidence="1">
    <location>
        <begin position="292"/>
        <end position="304"/>
    </location>
</feature>
<proteinExistence type="predicted"/>
<reference evidence="4 5" key="2">
    <citation type="journal article" date="2014" name="PLoS Genet.">
        <title>Phylogenetically driven sequencing of extremely halophilic archaea reveals strategies for static and dynamic osmo-response.</title>
        <authorList>
            <person name="Becker E.A."/>
            <person name="Seitzer P.M."/>
            <person name="Tritt A."/>
            <person name="Larsen D."/>
            <person name="Krusor M."/>
            <person name="Yao A.I."/>
            <person name="Wu D."/>
            <person name="Madern D."/>
            <person name="Eisen J.A."/>
            <person name="Darling A.E."/>
            <person name="Facciotti M.T."/>
        </authorList>
    </citation>
    <scope>NUCLEOTIDE SEQUENCE [LARGE SCALE GENOMIC DNA]</scope>
    <source>
        <strain evidence="4 5">AJ5</strain>
    </source>
</reference>
<dbReference type="EMBL" id="AOLZ01000042">
    <property type="protein sequence ID" value="EMA31963.1"/>
    <property type="molecule type" value="Genomic_DNA"/>
</dbReference>
<dbReference type="EMBL" id="CP019285">
    <property type="protein sequence ID" value="APW96750.1"/>
    <property type="molecule type" value="Genomic_DNA"/>
</dbReference>
<dbReference type="Proteomes" id="UP000011555">
    <property type="component" value="Unassembled WGS sequence"/>
</dbReference>
<evidence type="ECO:0000313" key="6">
    <source>
        <dbReference type="Proteomes" id="UP000186547"/>
    </source>
</evidence>
<evidence type="ECO:0000313" key="3">
    <source>
        <dbReference type="EMBL" id="APW96750.1"/>
    </source>
</evidence>
<reference evidence="3" key="3">
    <citation type="submission" date="2017-01" db="EMBL/GenBank/DDBJ databases">
        <authorList>
            <person name="Mah S.A."/>
            <person name="Swanson W.J."/>
            <person name="Moy G.W."/>
            <person name="Vacquier V.D."/>
        </authorList>
    </citation>
    <scope>NUCLEOTIDE SEQUENCE</scope>
    <source>
        <strain evidence="3">AJ5</strain>
    </source>
</reference>
<keyword evidence="2" id="KW-0472">Membrane</keyword>
<feature type="transmembrane region" description="Helical" evidence="2">
    <location>
        <begin position="185"/>
        <end position="205"/>
    </location>
</feature>
<dbReference type="eggNOG" id="arCOG07557">
    <property type="taxonomic scope" value="Archaea"/>
</dbReference>
<gene>
    <name evidence="4" type="ORF">C445_11651</name>
    <name evidence="3" type="ORF">CHINAEXTREME_02690</name>
</gene>
<feature type="compositionally biased region" description="Basic and acidic residues" evidence="1">
    <location>
        <begin position="253"/>
        <end position="264"/>
    </location>
</feature>
<dbReference type="KEGG" id="hlc:CHINAEXTREME02690"/>
<dbReference type="GeneID" id="30919996"/>
<evidence type="ECO:0000256" key="2">
    <source>
        <dbReference type="SAM" id="Phobius"/>
    </source>
</evidence>
<protein>
    <submittedName>
        <fullName evidence="4">Uncharacterized protein</fullName>
    </submittedName>
</protein>
<name>M0LFV8_NATLA</name>
<organism evidence="4 5">
    <name type="scientific">Natronobacterium lacisalsi AJ5</name>
    <dbReference type="NCBI Taxonomy" id="358396"/>
    <lineage>
        <taxon>Archaea</taxon>
        <taxon>Methanobacteriati</taxon>
        <taxon>Methanobacteriota</taxon>
        <taxon>Stenosarchaea group</taxon>
        <taxon>Halobacteria</taxon>
        <taxon>Halobacteriales</taxon>
        <taxon>Natrialbaceae</taxon>
        <taxon>Natronobacterium</taxon>
    </lineage>
</organism>
<dbReference type="Proteomes" id="UP000186547">
    <property type="component" value="Chromosome"/>
</dbReference>
<dbReference type="STRING" id="358396.CHINAEXTREME_02690"/>
<accession>M0LFV8</accession>
<dbReference type="PATRIC" id="fig|358396.7.peg.2358"/>
<feature type="region of interest" description="Disordered" evidence="1">
    <location>
        <begin position="230"/>
        <end position="304"/>
    </location>
</feature>
<keyword evidence="5" id="KW-1185">Reference proteome</keyword>
<dbReference type="RefSeq" id="WP_007142043.1">
    <property type="nucleotide sequence ID" value="NZ_AOLZ01000042.1"/>
</dbReference>
<evidence type="ECO:0000256" key="1">
    <source>
        <dbReference type="SAM" id="MobiDB-lite"/>
    </source>
</evidence>